<keyword evidence="11" id="KW-0812">Transmembrane</keyword>
<reference evidence="14 15" key="1">
    <citation type="submission" date="2020-08" db="EMBL/GenBank/DDBJ databases">
        <title>Genome public.</title>
        <authorList>
            <person name="Liu C."/>
            <person name="Sun Q."/>
        </authorList>
    </citation>
    <scope>NUCLEOTIDE SEQUENCE [LARGE SCALE GENOMIC DNA]</scope>
    <source>
        <strain evidence="14 15">NSJ-26</strain>
    </source>
</reference>
<organism evidence="14 15">
    <name type="scientific">Wansuia hejianensis</name>
    <dbReference type="NCBI Taxonomy" id="2763667"/>
    <lineage>
        <taxon>Bacteria</taxon>
        <taxon>Bacillati</taxon>
        <taxon>Bacillota</taxon>
        <taxon>Clostridia</taxon>
        <taxon>Lachnospirales</taxon>
        <taxon>Lachnospiraceae</taxon>
        <taxon>Wansuia</taxon>
    </lineage>
</organism>
<evidence type="ECO:0000313" key="14">
    <source>
        <dbReference type="EMBL" id="MBC8590200.1"/>
    </source>
</evidence>
<dbReference type="EMBL" id="JACRTK010000001">
    <property type="protein sequence ID" value="MBC8590200.1"/>
    <property type="molecule type" value="Genomic_DNA"/>
</dbReference>
<dbReference type="InterPro" id="IPR010559">
    <property type="entry name" value="Sig_transdc_His_kin_internal"/>
</dbReference>
<dbReference type="InterPro" id="IPR036890">
    <property type="entry name" value="HATPase_C_sf"/>
</dbReference>
<dbReference type="CDD" id="cd00082">
    <property type="entry name" value="HisKA"/>
    <property type="match status" value="1"/>
</dbReference>
<evidence type="ECO:0000256" key="4">
    <source>
        <dbReference type="ARBA" id="ARBA00018672"/>
    </source>
</evidence>
<dbReference type="SUPFAM" id="SSF47384">
    <property type="entry name" value="Homodimeric domain of signal transducing histidine kinase"/>
    <property type="match status" value="1"/>
</dbReference>
<dbReference type="InterPro" id="IPR003594">
    <property type="entry name" value="HATPase_dom"/>
</dbReference>
<dbReference type="PRINTS" id="PR00344">
    <property type="entry name" value="BCTRLSENSOR"/>
</dbReference>
<proteinExistence type="predicted"/>
<evidence type="ECO:0000256" key="9">
    <source>
        <dbReference type="ARBA" id="ARBA00024867"/>
    </source>
</evidence>
<dbReference type="SMART" id="SM00387">
    <property type="entry name" value="HATPase_c"/>
    <property type="match status" value="2"/>
</dbReference>
<dbReference type="GO" id="GO:0016020">
    <property type="term" value="C:membrane"/>
    <property type="evidence" value="ECO:0007669"/>
    <property type="project" value="UniProtKB-SubCell"/>
</dbReference>
<gene>
    <name evidence="14" type="ORF">H8689_03470</name>
</gene>
<feature type="transmembrane region" description="Helical" evidence="11">
    <location>
        <begin position="215"/>
        <end position="233"/>
    </location>
</feature>
<evidence type="ECO:0000256" key="1">
    <source>
        <dbReference type="ARBA" id="ARBA00000085"/>
    </source>
</evidence>
<dbReference type="InterPro" id="IPR011623">
    <property type="entry name" value="7TMR_DISM_rcpt_extracell_dom1"/>
</dbReference>
<dbReference type="SMART" id="SM00388">
    <property type="entry name" value="HisKA"/>
    <property type="match status" value="1"/>
</dbReference>
<evidence type="ECO:0000256" key="3">
    <source>
        <dbReference type="ARBA" id="ARBA00012438"/>
    </source>
</evidence>
<feature type="transmembrane region" description="Helical" evidence="11">
    <location>
        <begin position="305"/>
        <end position="325"/>
    </location>
</feature>
<feature type="transmembrane region" description="Helical" evidence="11">
    <location>
        <begin position="277"/>
        <end position="293"/>
    </location>
</feature>
<dbReference type="Pfam" id="PF07695">
    <property type="entry name" value="7TMR-DISM_7TM"/>
    <property type="match status" value="1"/>
</dbReference>
<feature type="modified residue" description="4-aspartylphosphate" evidence="10">
    <location>
        <position position="742"/>
    </location>
</feature>
<evidence type="ECO:0000259" key="12">
    <source>
        <dbReference type="PROSITE" id="PS50109"/>
    </source>
</evidence>
<dbReference type="InterPro" id="IPR001789">
    <property type="entry name" value="Sig_transdc_resp-reg_receiver"/>
</dbReference>
<protein>
    <recommendedName>
        <fullName evidence="4">Stage 0 sporulation protein A homolog</fullName>
        <ecNumber evidence="3">2.7.13.3</ecNumber>
    </recommendedName>
</protein>
<dbReference type="Pfam" id="PF00512">
    <property type="entry name" value="HisKA"/>
    <property type="match status" value="1"/>
</dbReference>
<dbReference type="SUPFAM" id="SSF52172">
    <property type="entry name" value="CheY-like"/>
    <property type="match status" value="1"/>
</dbReference>
<dbReference type="Pfam" id="PF06580">
    <property type="entry name" value="His_kinase"/>
    <property type="match status" value="1"/>
</dbReference>
<feature type="transmembrane region" description="Helical" evidence="11">
    <location>
        <begin position="331"/>
        <end position="355"/>
    </location>
</feature>
<feature type="transmembrane region" description="Helical" evidence="11">
    <location>
        <begin position="367"/>
        <end position="388"/>
    </location>
</feature>
<dbReference type="InterPro" id="IPR008979">
    <property type="entry name" value="Galactose-bd-like_sf"/>
</dbReference>
<dbReference type="GO" id="GO:0000155">
    <property type="term" value="F:phosphorelay sensor kinase activity"/>
    <property type="evidence" value="ECO:0007669"/>
    <property type="project" value="InterPro"/>
</dbReference>
<comment type="subcellular location">
    <subcellularLocation>
        <location evidence="2">Membrane</location>
    </subcellularLocation>
</comment>
<dbReference type="Gene3D" id="3.30.565.10">
    <property type="entry name" value="Histidine kinase-like ATPase, C-terminal domain"/>
    <property type="match status" value="2"/>
</dbReference>
<evidence type="ECO:0000256" key="8">
    <source>
        <dbReference type="ARBA" id="ARBA00023012"/>
    </source>
</evidence>
<feature type="transmembrane region" description="Helical" evidence="11">
    <location>
        <begin position="12"/>
        <end position="32"/>
    </location>
</feature>
<sequence>MNLNKLRNYNKIGIAVILSIGIIVMTIIYILLINPYDDMHRFEANKGIVDIKQWNSNRNIRLEGEWEFYPNVLLSPEDDFNQYDNIKKYVQVPGTWKLYLNDNGSMDGSGTYRLKINLSKDDNYGFKTRTIRHSSRIFVNGNEIINVGNPSINRKNYIAESKYKIGFSKSQNQELDLIVNVTNYDYITGGIISPIEFGTFQSILKQDRIDRGIDGLAIFTSIVLGLYFIMIYFQRGKDKELLYFGVTSIFIGIYVSTLNEQLLNLVLDYDLVTRTQIQMITLMLLTICLLRFLNYFFKEYINKKLINVITGIAMVNVALILSIAAVNLMKYITILQVLVSVTTLVCFIVIFNILIKSIIRKIDSLEYILIITSALFSGWFAMLLKVLLEKELGNLFPVLIFIMMINTSLLVSNKLQIDYKNAEILSKKLIRDDKLKDEFLARASHELSTPLHVILNSSQSLIEGKKGTLNSNQQESLFFINQEGRRLSRLVEDLLDASRINGGETQIRFDSIDPYRIVDNILREMKVLIPEDKDIVLINNVPDDLPIINSDSDKFTQIIYNLINNAIKHTRNGEIIVFACLINGQVKFDIKDTGIGIKEEDKEDIFKVFYKTNKDTENPGMGLGLPITKHLVEILGGGISVESIYGKGSIFSFTLPISIDEDVKDHIIDSTKDIEVYEPTIEYPKDYCIDKPTILIVDDRLPNQKVMIDILGTTDFNLLFASDGKEAIAAVEKNKVDLIVLDFMLPDMYGDKVSREIRKKHSMVELPIIMLTASGKSIDFNNAFKDGANDFIKKPADPQELKTRIHSLLLMKKSVEEGLNKEFQYFYSQISPHFLYNTLNTIIGLSYTDPEQTRKALNNLSIYFRGKLELYKDKTLIPLEEELELVTAYLEIEQIRYGDRLNIQMDIDEDLDLMIPPLTLQPLVENSIRHGISVNKDGGYIKISAKRHSDVVIITIEDNGIGMSEEKQKEIITGKSKRLGFTNVLEKVKLMKNATLELESKETKGTTIKIIIEEVKLDASYISG</sequence>
<evidence type="ECO:0000313" key="15">
    <source>
        <dbReference type="Proteomes" id="UP000601522"/>
    </source>
</evidence>
<dbReference type="PROSITE" id="PS50109">
    <property type="entry name" value="HIS_KIN"/>
    <property type="match status" value="2"/>
</dbReference>
<keyword evidence="7" id="KW-0418">Kinase</keyword>
<comment type="catalytic activity">
    <reaction evidence="1">
        <text>ATP + protein L-histidine = ADP + protein N-phospho-L-histidine.</text>
        <dbReference type="EC" id="2.7.13.3"/>
    </reaction>
</comment>
<keyword evidence="6" id="KW-0808">Transferase</keyword>
<feature type="domain" description="Histidine kinase" evidence="12">
    <location>
        <begin position="830"/>
        <end position="1016"/>
    </location>
</feature>
<dbReference type="AlphaFoldDB" id="A0A926F1I0"/>
<feature type="domain" description="Histidine kinase" evidence="12">
    <location>
        <begin position="442"/>
        <end position="659"/>
    </location>
</feature>
<dbReference type="FunFam" id="3.30.565.10:FF:000006">
    <property type="entry name" value="Sensor histidine kinase WalK"/>
    <property type="match status" value="1"/>
</dbReference>
<comment type="function">
    <text evidence="9">May play the central regulatory role in sporulation. It may be an element of the effector pathway responsible for the activation of sporulation genes in response to nutritional stress. Spo0A may act in concert with spo0H (a sigma factor) to control the expression of some genes that are critical to the sporulation process.</text>
</comment>
<dbReference type="Gene3D" id="1.10.287.130">
    <property type="match status" value="1"/>
</dbReference>
<dbReference type="Gene3D" id="2.60.120.260">
    <property type="entry name" value="Galactose-binding domain-like"/>
    <property type="match status" value="1"/>
</dbReference>
<dbReference type="SUPFAM" id="SSF55874">
    <property type="entry name" value="ATPase domain of HSP90 chaperone/DNA topoisomerase II/histidine kinase"/>
    <property type="match status" value="2"/>
</dbReference>
<dbReference type="InterPro" id="IPR005467">
    <property type="entry name" value="His_kinase_dom"/>
</dbReference>
<evidence type="ECO:0000256" key="2">
    <source>
        <dbReference type="ARBA" id="ARBA00004370"/>
    </source>
</evidence>
<evidence type="ECO:0000256" key="6">
    <source>
        <dbReference type="ARBA" id="ARBA00022679"/>
    </source>
</evidence>
<dbReference type="Gene3D" id="3.40.50.2300">
    <property type="match status" value="1"/>
</dbReference>
<keyword evidence="11" id="KW-0472">Membrane</keyword>
<dbReference type="SMART" id="SM00448">
    <property type="entry name" value="REC"/>
    <property type="match status" value="1"/>
</dbReference>
<dbReference type="InterPro" id="IPR036097">
    <property type="entry name" value="HisK_dim/P_sf"/>
</dbReference>
<dbReference type="PROSITE" id="PS50110">
    <property type="entry name" value="RESPONSE_REGULATORY"/>
    <property type="match status" value="1"/>
</dbReference>
<feature type="domain" description="Response regulatory" evidence="13">
    <location>
        <begin position="693"/>
        <end position="809"/>
    </location>
</feature>
<keyword evidence="15" id="KW-1185">Reference proteome</keyword>
<evidence type="ECO:0000256" key="10">
    <source>
        <dbReference type="PROSITE-ProRule" id="PRU00169"/>
    </source>
</evidence>
<evidence type="ECO:0000256" key="7">
    <source>
        <dbReference type="ARBA" id="ARBA00022777"/>
    </source>
</evidence>
<accession>A0A926F1I0</accession>
<dbReference type="SUPFAM" id="SSF49785">
    <property type="entry name" value="Galactose-binding domain-like"/>
    <property type="match status" value="1"/>
</dbReference>
<dbReference type="PANTHER" id="PTHR43547">
    <property type="entry name" value="TWO-COMPONENT HISTIDINE KINASE"/>
    <property type="match status" value="1"/>
</dbReference>
<feature type="transmembrane region" description="Helical" evidence="11">
    <location>
        <begin position="240"/>
        <end position="257"/>
    </location>
</feature>
<dbReference type="EC" id="2.7.13.3" evidence="3"/>
<name>A0A926F1I0_9FIRM</name>
<comment type="caution">
    <text evidence="14">The sequence shown here is derived from an EMBL/GenBank/DDBJ whole genome shotgun (WGS) entry which is preliminary data.</text>
</comment>
<keyword evidence="8" id="KW-0902">Two-component regulatory system</keyword>
<dbReference type="Pfam" id="PF02518">
    <property type="entry name" value="HATPase_c"/>
    <property type="match status" value="2"/>
</dbReference>
<dbReference type="RefSeq" id="WP_249323021.1">
    <property type="nucleotide sequence ID" value="NZ_JACRTK010000001.1"/>
</dbReference>
<keyword evidence="5 10" id="KW-0597">Phosphoprotein</keyword>
<dbReference type="Pfam" id="PF00072">
    <property type="entry name" value="Response_reg"/>
    <property type="match status" value="1"/>
</dbReference>
<evidence type="ECO:0000259" key="13">
    <source>
        <dbReference type="PROSITE" id="PS50110"/>
    </source>
</evidence>
<evidence type="ECO:0000256" key="5">
    <source>
        <dbReference type="ARBA" id="ARBA00022553"/>
    </source>
</evidence>
<dbReference type="PANTHER" id="PTHR43547:SF2">
    <property type="entry name" value="HYBRID SIGNAL TRANSDUCTION HISTIDINE KINASE C"/>
    <property type="match status" value="1"/>
</dbReference>
<dbReference type="InterPro" id="IPR004358">
    <property type="entry name" value="Sig_transdc_His_kin-like_C"/>
</dbReference>
<dbReference type="InterPro" id="IPR011006">
    <property type="entry name" value="CheY-like_superfamily"/>
</dbReference>
<keyword evidence="11" id="KW-1133">Transmembrane helix</keyword>
<dbReference type="InterPro" id="IPR003661">
    <property type="entry name" value="HisK_dim/P_dom"/>
</dbReference>
<evidence type="ECO:0000256" key="11">
    <source>
        <dbReference type="SAM" id="Phobius"/>
    </source>
</evidence>
<dbReference type="Proteomes" id="UP000601522">
    <property type="component" value="Unassembled WGS sequence"/>
</dbReference>